<comment type="similarity">
    <text evidence="2">Belongs to the major facilitator superfamily. Bcr/CmlA family.</text>
</comment>
<dbReference type="InterPro" id="IPR036259">
    <property type="entry name" value="MFS_trans_sf"/>
</dbReference>
<evidence type="ECO:0000256" key="5">
    <source>
        <dbReference type="ARBA" id="ARBA00022692"/>
    </source>
</evidence>
<organism evidence="10 11">
    <name type="scientific">Raoultibacter massiliensis</name>
    <dbReference type="NCBI Taxonomy" id="1852371"/>
    <lineage>
        <taxon>Bacteria</taxon>
        <taxon>Bacillati</taxon>
        <taxon>Actinomycetota</taxon>
        <taxon>Coriobacteriia</taxon>
        <taxon>Eggerthellales</taxon>
        <taxon>Eggerthellaceae</taxon>
        <taxon>Raoultibacter</taxon>
    </lineage>
</organism>
<dbReference type="PANTHER" id="PTHR23502">
    <property type="entry name" value="MAJOR FACILITATOR SUPERFAMILY"/>
    <property type="match status" value="1"/>
</dbReference>
<keyword evidence="11" id="KW-1185">Reference proteome</keyword>
<gene>
    <name evidence="10" type="ORF">AAA083_15150</name>
</gene>
<evidence type="ECO:0000313" key="10">
    <source>
        <dbReference type="EMBL" id="MEQ3364316.1"/>
    </source>
</evidence>
<dbReference type="EMBL" id="JBBNOP010000027">
    <property type="protein sequence ID" value="MEQ3364316.1"/>
    <property type="molecule type" value="Genomic_DNA"/>
</dbReference>
<comment type="caution">
    <text evidence="10">The sequence shown here is derived from an EMBL/GenBank/DDBJ whole genome shotgun (WGS) entry which is preliminary data.</text>
</comment>
<evidence type="ECO:0000256" key="7">
    <source>
        <dbReference type="ARBA" id="ARBA00023136"/>
    </source>
</evidence>
<keyword evidence="4" id="KW-1003">Cell membrane</keyword>
<protein>
    <submittedName>
        <fullName evidence="10">Bcr/CflA family efflux MFS transporter</fullName>
    </submittedName>
</protein>
<evidence type="ECO:0000256" key="1">
    <source>
        <dbReference type="ARBA" id="ARBA00004651"/>
    </source>
</evidence>
<feature type="transmembrane region" description="Helical" evidence="8">
    <location>
        <begin position="263"/>
        <end position="282"/>
    </location>
</feature>
<dbReference type="Gene3D" id="1.20.1720.10">
    <property type="entry name" value="Multidrug resistance protein D"/>
    <property type="match status" value="1"/>
</dbReference>
<evidence type="ECO:0000256" key="2">
    <source>
        <dbReference type="ARBA" id="ARBA00006236"/>
    </source>
</evidence>
<dbReference type="NCBIfam" id="TIGR00710">
    <property type="entry name" value="efflux_Bcr_CflA"/>
    <property type="match status" value="1"/>
</dbReference>
<keyword evidence="7 8" id="KW-0472">Membrane</keyword>
<sequence>MSNARLASWLAVPQKRLKVGGLLALLAVSSFMTPLSLDMYTPAVPYMTEYFSSDSATVNFTLSGFFFCFTIGMLLFGPASDCYGRKPVLVASYLFYTVGSVACAVAPTIEVLVAARLVQGLGAGGATATGTAIVKDAFVSEHRRSILSIMQVLFVIGPVVAPLLGAGIIGAFDWRASFWVLAVVGACSIAASCCMDETICDSERMAGRLIRSYGRLGTVLHNRGFTVFLVITSFIDLGFMAYVASASYIYIDMFGLSEMGYSVYFSVAALVTIAGPFVYSAVSKRIGSKRYTTAALAAAFLGGALMLAFGHASPVAFCLTSLVVPLVQASVRPYSTNILLDQQRGDTGSASALINFLHGAIGSVGMVLVILPWPDFVTALGSVTAVFAAVGLVAWLGFLKTRTALAGIKGDEPAQW</sequence>
<feature type="domain" description="Major facilitator superfamily (MFS) profile" evidence="9">
    <location>
        <begin position="22"/>
        <end position="403"/>
    </location>
</feature>
<proteinExistence type="inferred from homology"/>
<dbReference type="PROSITE" id="PS50850">
    <property type="entry name" value="MFS"/>
    <property type="match status" value="1"/>
</dbReference>
<evidence type="ECO:0000256" key="8">
    <source>
        <dbReference type="SAM" id="Phobius"/>
    </source>
</evidence>
<feature type="transmembrane region" description="Helical" evidence="8">
    <location>
        <begin position="20"/>
        <end position="37"/>
    </location>
</feature>
<feature type="transmembrane region" description="Helical" evidence="8">
    <location>
        <begin position="57"/>
        <end position="76"/>
    </location>
</feature>
<feature type="transmembrane region" description="Helical" evidence="8">
    <location>
        <begin position="176"/>
        <end position="195"/>
    </location>
</feature>
<keyword evidence="6 8" id="KW-1133">Transmembrane helix</keyword>
<comment type="subcellular location">
    <subcellularLocation>
        <location evidence="1">Cell membrane</location>
        <topology evidence="1">Multi-pass membrane protein</topology>
    </subcellularLocation>
</comment>
<evidence type="ECO:0000256" key="3">
    <source>
        <dbReference type="ARBA" id="ARBA00022448"/>
    </source>
</evidence>
<name>A0ABV1JGT7_9ACTN</name>
<dbReference type="InterPro" id="IPR004812">
    <property type="entry name" value="Efflux_drug-R_Bcr/CmlA"/>
</dbReference>
<keyword evidence="3" id="KW-0813">Transport</keyword>
<dbReference type="PANTHER" id="PTHR23502:SF132">
    <property type="entry name" value="POLYAMINE TRANSPORTER 2-RELATED"/>
    <property type="match status" value="1"/>
</dbReference>
<dbReference type="SUPFAM" id="SSF103473">
    <property type="entry name" value="MFS general substrate transporter"/>
    <property type="match status" value="1"/>
</dbReference>
<dbReference type="Proteomes" id="UP001487305">
    <property type="component" value="Unassembled WGS sequence"/>
</dbReference>
<feature type="transmembrane region" description="Helical" evidence="8">
    <location>
        <begin position="113"/>
        <end position="134"/>
    </location>
</feature>
<feature type="transmembrane region" description="Helical" evidence="8">
    <location>
        <begin position="352"/>
        <end position="373"/>
    </location>
</feature>
<evidence type="ECO:0000259" key="9">
    <source>
        <dbReference type="PROSITE" id="PS50850"/>
    </source>
</evidence>
<feature type="transmembrane region" description="Helical" evidence="8">
    <location>
        <begin position="88"/>
        <end position="107"/>
    </location>
</feature>
<evidence type="ECO:0000313" key="11">
    <source>
        <dbReference type="Proteomes" id="UP001487305"/>
    </source>
</evidence>
<feature type="transmembrane region" description="Helical" evidence="8">
    <location>
        <begin position="225"/>
        <end position="251"/>
    </location>
</feature>
<reference evidence="10 11" key="1">
    <citation type="submission" date="2024-04" db="EMBL/GenBank/DDBJ databases">
        <title>Human intestinal bacterial collection.</title>
        <authorList>
            <person name="Pauvert C."/>
            <person name="Hitch T.C.A."/>
            <person name="Clavel T."/>
        </authorList>
    </citation>
    <scope>NUCLEOTIDE SEQUENCE [LARGE SCALE GENOMIC DNA]</scope>
    <source>
        <strain evidence="10 11">CLA-KB-H42</strain>
    </source>
</reference>
<dbReference type="InterPro" id="IPR020846">
    <property type="entry name" value="MFS_dom"/>
</dbReference>
<keyword evidence="5 8" id="KW-0812">Transmembrane</keyword>
<feature type="transmembrane region" description="Helical" evidence="8">
    <location>
        <begin position="146"/>
        <end position="170"/>
    </location>
</feature>
<feature type="transmembrane region" description="Helical" evidence="8">
    <location>
        <begin position="379"/>
        <end position="399"/>
    </location>
</feature>
<evidence type="ECO:0000256" key="4">
    <source>
        <dbReference type="ARBA" id="ARBA00022475"/>
    </source>
</evidence>
<dbReference type="Pfam" id="PF07690">
    <property type="entry name" value="MFS_1"/>
    <property type="match status" value="1"/>
</dbReference>
<dbReference type="InterPro" id="IPR011701">
    <property type="entry name" value="MFS"/>
</dbReference>
<evidence type="ECO:0000256" key="6">
    <source>
        <dbReference type="ARBA" id="ARBA00022989"/>
    </source>
</evidence>
<dbReference type="RefSeq" id="WP_349228006.1">
    <property type="nucleotide sequence ID" value="NZ_JBBNOP010000027.1"/>
</dbReference>
<accession>A0ABV1JGT7</accession>